<dbReference type="Gene3D" id="3.40.190.100">
    <property type="entry name" value="Glycine betaine-binding periplasmic protein, domain 2"/>
    <property type="match status" value="1"/>
</dbReference>
<protein>
    <submittedName>
        <fullName evidence="3">ABC transporter substrate-binding protein</fullName>
    </submittedName>
</protein>
<accession>A0A371X9J9</accession>
<evidence type="ECO:0000313" key="3">
    <source>
        <dbReference type="EMBL" id="RFC65890.1"/>
    </source>
</evidence>
<dbReference type="CDD" id="cd13641">
    <property type="entry name" value="PBP2_HisX_like"/>
    <property type="match status" value="1"/>
</dbReference>
<feature type="signal peptide" evidence="1">
    <location>
        <begin position="1"/>
        <end position="25"/>
    </location>
</feature>
<dbReference type="Proteomes" id="UP000262379">
    <property type="component" value="Unassembled WGS sequence"/>
</dbReference>
<dbReference type="InterPro" id="IPR007210">
    <property type="entry name" value="ABC_Gly_betaine_transp_sub-bd"/>
</dbReference>
<evidence type="ECO:0000259" key="2">
    <source>
        <dbReference type="Pfam" id="PF04069"/>
    </source>
</evidence>
<dbReference type="SUPFAM" id="SSF53850">
    <property type="entry name" value="Periplasmic binding protein-like II"/>
    <property type="match status" value="1"/>
</dbReference>
<dbReference type="RefSeq" id="WP_116624997.1">
    <property type="nucleotide sequence ID" value="NZ_QURN01000013.1"/>
</dbReference>
<feature type="domain" description="ABC-type glycine betaine transport system substrate-binding" evidence="2">
    <location>
        <begin position="30"/>
        <end position="314"/>
    </location>
</feature>
<dbReference type="EMBL" id="QURN01000013">
    <property type="protein sequence ID" value="RFC65890.1"/>
    <property type="molecule type" value="Genomic_DNA"/>
</dbReference>
<organism evidence="3 4">
    <name type="scientific">Mesorhizobium denitrificans</name>
    <dbReference type="NCBI Taxonomy" id="2294114"/>
    <lineage>
        <taxon>Bacteria</taxon>
        <taxon>Pseudomonadati</taxon>
        <taxon>Pseudomonadota</taxon>
        <taxon>Alphaproteobacteria</taxon>
        <taxon>Hyphomicrobiales</taxon>
        <taxon>Phyllobacteriaceae</taxon>
        <taxon>Mesorhizobium</taxon>
    </lineage>
</organism>
<evidence type="ECO:0000256" key="1">
    <source>
        <dbReference type="SAM" id="SignalP"/>
    </source>
</evidence>
<name>A0A371X9J9_9HYPH</name>
<proteinExistence type="predicted"/>
<keyword evidence="1" id="KW-0732">Signal</keyword>
<comment type="caution">
    <text evidence="3">The sequence shown here is derived from an EMBL/GenBank/DDBJ whole genome shotgun (WGS) entry which is preliminary data.</text>
</comment>
<dbReference type="GO" id="GO:0043190">
    <property type="term" value="C:ATP-binding cassette (ABC) transporter complex"/>
    <property type="evidence" value="ECO:0007669"/>
    <property type="project" value="InterPro"/>
</dbReference>
<evidence type="ECO:0000313" key="4">
    <source>
        <dbReference type="Proteomes" id="UP000262379"/>
    </source>
</evidence>
<feature type="chain" id="PRO_5017011460" evidence="1">
    <location>
        <begin position="26"/>
        <end position="335"/>
    </location>
</feature>
<gene>
    <name evidence="3" type="ORF">DY251_16455</name>
</gene>
<dbReference type="Gene3D" id="3.40.190.10">
    <property type="entry name" value="Periplasmic binding protein-like II"/>
    <property type="match status" value="1"/>
</dbReference>
<sequence length="335" mass="36595">MRVFTKTALAFAALTLCGAAAPALADDCGTVTIASMNWQSAEVLGALDQYILKHGYGCDAQLVAGDTVPTFASMVEKQQPDVVSEGWVGLLPDTLQKGIDGGKLVVMGKALLDDAQNGWFIPRYFADKHPEIKSIFDAMKHPELFPSPDDPSKGAVYNGPQGWGGTRVTAQLFKAYGGEKANFTLVDTGSAAGLDGSLVRAYERKQPWLGLYWSPTAILGKYDMVMLDFGVPHDAAEWKRCNTVATCEDPKPNAWPKDQVETVITADFAKRATPGVTEYLHKRTWDNATVNKVLAWMTDNQAPGEDGAKYFLKNNEPIWSKWVSQDAAEKIRQSL</sequence>
<dbReference type="AlphaFoldDB" id="A0A371X9J9"/>
<keyword evidence="4" id="KW-1185">Reference proteome</keyword>
<dbReference type="Pfam" id="PF04069">
    <property type="entry name" value="OpuAC"/>
    <property type="match status" value="1"/>
</dbReference>
<reference evidence="4" key="1">
    <citation type="submission" date="2018-08" db="EMBL/GenBank/DDBJ databases">
        <authorList>
            <person name="Im W.T."/>
        </authorList>
    </citation>
    <scope>NUCLEOTIDE SEQUENCE [LARGE SCALE GENOMIC DNA]</scope>
    <source>
        <strain evidence="4">LA-28</strain>
    </source>
</reference>
<dbReference type="GO" id="GO:0022857">
    <property type="term" value="F:transmembrane transporter activity"/>
    <property type="evidence" value="ECO:0007669"/>
    <property type="project" value="InterPro"/>
</dbReference>